<proteinExistence type="inferred from homology"/>
<evidence type="ECO:0000256" key="12">
    <source>
        <dbReference type="ARBA" id="ARBA00049915"/>
    </source>
</evidence>
<evidence type="ECO:0000256" key="8">
    <source>
        <dbReference type="ARBA" id="ARBA00023133"/>
    </source>
</evidence>
<dbReference type="PROSITE" id="PS00534">
    <property type="entry name" value="FERROCHELATASE"/>
    <property type="match status" value="1"/>
</dbReference>
<keyword evidence="6 13" id="KW-0408">Iron</keyword>
<evidence type="ECO:0000313" key="15">
    <source>
        <dbReference type="Proteomes" id="UP000075884"/>
    </source>
</evidence>
<dbReference type="InterPro" id="IPR019772">
    <property type="entry name" value="Ferrochelatase_AS"/>
</dbReference>
<keyword evidence="4 13" id="KW-0999">Mitochondrion inner membrane</keyword>
<dbReference type="NCBIfam" id="TIGR00109">
    <property type="entry name" value="hemH"/>
    <property type="match status" value="1"/>
</dbReference>
<dbReference type="SUPFAM" id="SSF53800">
    <property type="entry name" value="Chelatase"/>
    <property type="match status" value="1"/>
</dbReference>
<comment type="catalytic activity">
    <reaction evidence="12">
        <text>heme b + 2 H(+) = protoporphyrin IX + Fe(2+)</text>
        <dbReference type="Rhea" id="RHEA:22584"/>
        <dbReference type="ChEBI" id="CHEBI:15378"/>
        <dbReference type="ChEBI" id="CHEBI:29033"/>
        <dbReference type="ChEBI" id="CHEBI:57306"/>
        <dbReference type="ChEBI" id="CHEBI:60344"/>
        <dbReference type="EC" id="4.98.1.1"/>
    </reaction>
    <physiologicalReaction direction="right-to-left" evidence="12">
        <dbReference type="Rhea" id="RHEA:22586"/>
    </physiologicalReaction>
</comment>
<accession>A0A2Y9D1F0</accession>
<comment type="pathway">
    <text evidence="2 13">Porphyrin-containing compound metabolism; protoheme biosynthesis; protoheme from protoporphyrin-IX: step 1/1.</text>
</comment>
<comment type="similarity">
    <text evidence="3 13">Belongs to the ferrochelatase family.</text>
</comment>
<evidence type="ECO:0000256" key="3">
    <source>
        <dbReference type="ARBA" id="ARBA00007718"/>
    </source>
</evidence>
<reference evidence="15" key="1">
    <citation type="submission" date="2013-03" db="EMBL/GenBank/DDBJ databases">
        <title>The Genome Sequence of Anopheles dirus WRAIR2.</title>
        <authorList>
            <consortium name="The Broad Institute Genomics Platform"/>
            <person name="Neafsey D.E."/>
            <person name="Walton C."/>
            <person name="Walker B."/>
            <person name="Young S.K."/>
            <person name="Zeng Q."/>
            <person name="Gargeya S."/>
            <person name="Fitzgerald M."/>
            <person name="Haas B."/>
            <person name="Abouelleil A."/>
            <person name="Allen A.W."/>
            <person name="Alvarado L."/>
            <person name="Arachchi H.M."/>
            <person name="Berlin A.M."/>
            <person name="Chapman S.B."/>
            <person name="Gainer-Dewar J."/>
            <person name="Goldberg J."/>
            <person name="Griggs A."/>
            <person name="Gujja S."/>
            <person name="Hansen M."/>
            <person name="Howarth C."/>
            <person name="Imamovic A."/>
            <person name="Ireland A."/>
            <person name="Larimer J."/>
            <person name="McCowan C."/>
            <person name="Murphy C."/>
            <person name="Pearson M."/>
            <person name="Poon T.W."/>
            <person name="Priest M."/>
            <person name="Roberts A."/>
            <person name="Saif S."/>
            <person name="Shea T."/>
            <person name="Sisk P."/>
            <person name="Sykes S."/>
            <person name="Wortman J."/>
            <person name="Nusbaum C."/>
            <person name="Birren B."/>
        </authorList>
    </citation>
    <scope>NUCLEOTIDE SEQUENCE [LARGE SCALE GENOMIC DNA]</scope>
    <source>
        <strain evidence="15">WRAIR2</strain>
    </source>
</reference>
<dbReference type="PANTHER" id="PTHR11108">
    <property type="entry name" value="FERROCHELATASE"/>
    <property type="match status" value="1"/>
</dbReference>
<dbReference type="GO" id="GO:0005743">
    <property type="term" value="C:mitochondrial inner membrane"/>
    <property type="evidence" value="ECO:0007669"/>
    <property type="project" value="UniProtKB-SubCell"/>
</dbReference>
<dbReference type="Pfam" id="PF00762">
    <property type="entry name" value="Ferrochelatase"/>
    <property type="match status" value="1"/>
</dbReference>
<evidence type="ECO:0000256" key="13">
    <source>
        <dbReference type="RuleBase" id="RU000607"/>
    </source>
</evidence>
<dbReference type="CDD" id="cd00419">
    <property type="entry name" value="Ferrochelatase_C"/>
    <property type="match status" value="1"/>
</dbReference>
<keyword evidence="15" id="KW-1185">Reference proteome</keyword>
<evidence type="ECO:0000256" key="10">
    <source>
        <dbReference type="ARBA" id="ARBA00023239"/>
    </source>
</evidence>
<dbReference type="InterPro" id="IPR001015">
    <property type="entry name" value="Ferrochelatase"/>
</dbReference>
<dbReference type="PANTHER" id="PTHR11108:SF1">
    <property type="entry name" value="FERROCHELATASE, MITOCHONDRIAL"/>
    <property type="match status" value="1"/>
</dbReference>
<comment type="function">
    <text evidence="13">Catalyzes the ferrous insertion into protoporphyrin IX.</text>
</comment>
<evidence type="ECO:0000313" key="14">
    <source>
        <dbReference type="EnsemblMetazoa" id="ADIR016060-PA"/>
    </source>
</evidence>
<comment type="subcellular location">
    <subcellularLocation>
        <location evidence="1">Mitochondrion inner membrane</location>
        <topology evidence="1">Peripheral membrane protein</topology>
        <orientation evidence="1">Matrix side</orientation>
    </subcellularLocation>
</comment>
<dbReference type="HAMAP" id="MF_00323">
    <property type="entry name" value="Ferrochelatase"/>
    <property type="match status" value="1"/>
</dbReference>
<dbReference type="CDD" id="cd03411">
    <property type="entry name" value="Ferrochelatase_N"/>
    <property type="match status" value="1"/>
</dbReference>
<dbReference type="GO" id="GO:0006783">
    <property type="term" value="P:heme biosynthetic process"/>
    <property type="evidence" value="ECO:0007669"/>
    <property type="project" value="UniProtKB-UniRule"/>
</dbReference>
<name>A0A2Y9D1F0_9DIPT</name>
<evidence type="ECO:0000256" key="6">
    <source>
        <dbReference type="ARBA" id="ARBA00023004"/>
    </source>
</evidence>
<evidence type="ECO:0000256" key="1">
    <source>
        <dbReference type="ARBA" id="ARBA00004443"/>
    </source>
</evidence>
<dbReference type="Proteomes" id="UP000075884">
    <property type="component" value="Unassembled WGS sequence"/>
</dbReference>
<dbReference type="AlphaFoldDB" id="A0A2Y9D1F0"/>
<organism evidence="14 15">
    <name type="scientific">Anopheles dirus</name>
    <dbReference type="NCBI Taxonomy" id="7168"/>
    <lineage>
        <taxon>Eukaryota</taxon>
        <taxon>Metazoa</taxon>
        <taxon>Ecdysozoa</taxon>
        <taxon>Arthropoda</taxon>
        <taxon>Hexapoda</taxon>
        <taxon>Insecta</taxon>
        <taxon>Pterygota</taxon>
        <taxon>Neoptera</taxon>
        <taxon>Endopterygota</taxon>
        <taxon>Diptera</taxon>
        <taxon>Nematocera</taxon>
        <taxon>Culicoidea</taxon>
        <taxon>Culicidae</taxon>
        <taxon>Anophelinae</taxon>
        <taxon>Anopheles</taxon>
    </lineage>
</organism>
<protein>
    <recommendedName>
        <fullName evidence="13">Ferrochelatase</fullName>
        <ecNumber evidence="13">4.98.1.1</ecNumber>
    </recommendedName>
</protein>
<dbReference type="EnsemblMetazoa" id="ADIR016060-RA">
    <property type="protein sequence ID" value="ADIR016060-PA"/>
    <property type="gene ID" value="ADIR016060"/>
</dbReference>
<dbReference type="EC" id="4.98.1.1" evidence="13"/>
<dbReference type="UniPathway" id="UPA00252">
    <property type="reaction ID" value="UER00325"/>
</dbReference>
<reference evidence="14" key="2">
    <citation type="submission" date="2020-05" db="UniProtKB">
        <authorList>
            <consortium name="EnsemblMetazoa"/>
        </authorList>
    </citation>
    <scope>IDENTIFICATION</scope>
    <source>
        <strain evidence="14">WRAIR2</strain>
    </source>
</reference>
<evidence type="ECO:0000256" key="11">
    <source>
        <dbReference type="ARBA" id="ARBA00023244"/>
    </source>
</evidence>
<evidence type="ECO:0000256" key="5">
    <source>
        <dbReference type="ARBA" id="ARBA00022946"/>
    </source>
</evidence>
<evidence type="ECO:0000256" key="4">
    <source>
        <dbReference type="ARBA" id="ARBA00022792"/>
    </source>
</evidence>
<keyword evidence="9" id="KW-0472">Membrane</keyword>
<dbReference type="GO" id="GO:0004325">
    <property type="term" value="F:ferrochelatase activity"/>
    <property type="evidence" value="ECO:0007669"/>
    <property type="project" value="UniProtKB-UniRule"/>
</dbReference>
<evidence type="ECO:0000256" key="9">
    <source>
        <dbReference type="ARBA" id="ARBA00023136"/>
    </source>
</evidence>
<keyword evidence="11 13" id="KW-0627">Porphyrin biosynthesis</keyword>
<dbReference type="InterPro" id="IPR033644">
    <property type="entry name" value="Ferrochelatase_C"/>
</dbReference>
<dbReference type="InterPro" id="IPR033659">
    <property type="entry name" value="Ferrochelatase_N"/>
</dbReference>
<keyword evidence="7" id="KW-0496">Mitochondrion</keyword>
<keyword evidence="10 13" id="KW-0456">Lyase</keyword>
<evidence type="ECO:0000256" key="7">
    <source>
        <dbReference type="ARBA" id="ARBA00023128"/>
    </source>
</evidence>
<dbReference type="FunFam" id="3.40.50.1400:FF:000003">
    <property type="entry name" value="Ferrochelatase"/>
    <property type="match status" value="1"/>
</dbReference>
<keyword evidence="8 13" id="KW-0350">Heme biosynthesis</keyword>
<evidence type="ECO:0000256" key="2">
    <source>
        <dbReference type="ARBA" id="ARBA00004943"/>
    </source>
</evidence>
<dbReference type="STRING" id="7168.A0A2Y9D1F0"/>
<keyword evidence="5" id="KW-0809">Transit peptide</keyword>
<dbReference type="Gene3D" id="3.40.50.1400">
    <property type="match status" value="2"/>
</dbReference>
<dbReference type="VEuPathDB" id="VectorBase:ADIR016060"/>
<sequence>MHSFLRKCITPIASAHGAHQFRTVATKPRTAVVMLNMGGPQNTDQVHDYLHRIMTDRDMIQLPVQSKLGPWIAKRRTPEVQKKYSEIGGGSPILKWTNLQGELMCEQLDKLSPETAPHKHYVAFRYVNPLTEDTFREVERDQPERVVLFSQYPQYSCATSGSSFNAIFTHFKQNPLNGLGKARWSLIDRWGTHPLLAKTFADNIRKELEKFPADKRKEVVLLFSAHSLPLRAVNRGDAYPSEVGATVQNVMQELGWSQPYCLVWQSKVGPLPWLEPFTEDAIKGYVKQGKKNFILVPIAFVNEHIETLHELDIEYCQELAHEVGAEKIGRAAAPNDHPLFIDALADVVRQHLANGSTVGPKFLLRCPACVNQKCSVSKQWYNELCN</sequence>